<comment type="catalytic activity">
    <reaction evidence="6">
        <text>a 2'-deoxyadenosine in DNA + S-adenosyl-L-methionine = an N(6)-methyl-2'-deoxyadenosine in DNA + S-adenosyl-L-homocysteine + H(+)</text>
        <dbReference type="Rhea" id="RHEA:15197"/>
        <dbReference type="Rhea" id="RHEA-COMP:12418"/>
        <dbReference type="Rhea" id="RHEA-COMP:12419"/>
        <dbReference type="ChEBI" id="CHEBI:15378"/>
        <dbReference type="ChEBI" id="CHEBI:57856"/>
        <dbReference type="ChEBI" id="CHEBI:59789"/>
        <dbReference type="ChEBI" id="CHEBI:90615"/>
        <dbReference type="ChEBI" id="CHEBI:90616"/>
        <dbReference type="EC" id="2.1.1.72"/>
    </reaction>
</comment>
<dbReference type="PROSITE" id="PS00092">
    <property type="entry name" value="N6_MTASE"/>
    <property type="match status" value="1"/>
</dbReference>
<evidence type="ECO:0000256" key="4">
    <source>
        <dbReference type="ARBA" id="ARBA00022679"/>
    </source>
</evidence>
<comment type="similarity">
    <text evidence="1">Belongs to the N(4)/N(6)-methyltransferase family.</text>
</comment>
<keyword evidence="5" id="KW-0680">Restriction system</keyword>
<dbReference type="GO" id="GO:0003677">
    <property type="term" value="F:DNA binding"/>
    <property type="evidence" value="ECO:0007669"/>
    <property type="project" value="InterPro"/>
</dbReference>
<reference evidence="8 9" key="1">
    <citation type="submission" date="2014-03" db="EMBL/GenBank/DDBJ databases">
        <title>Draft Genome of Photorhabdus luminescens BA1, an Egyptian Isolate.</title>
        <authorList>
            <person name="Ghazal S."/>
            <person name="Hurst S.G.IV."/>
            <person name="Morris K."/>
            <person name="Thomas K."/>
            <person name="Tisa L.S."/>
        </authorList>
    </citation>
    <scope>NUCLEOTIDE SEQUENCE [LARGE SCALE GENOMIC DNA]</scope>
    <source>
        <strain evidence="8 9">BA1</strain>
    </source>
</reference>
<comment type="caution">
    <text evidence="8">The sequence shown here is derived from an EMBL/GenBank/DDBJ whole genome shotgun (WGS) entry which is preliminary data.</text>
</comment>
<dbReference type="InterPro" id="IPR003356">
    <property type="entry name" value="DNA_methylase_A-5"/>
</dbReference>
<dbReference type="InterPro" id="IPR002052">
    <property type="entry name" value="DNA_methylase_N6_adenine_CS"/>
</dbReference>
<dbReference type="SUPFAM" id="SSF53335">
    <property type="entry name" value="S-adenosyl-L-methionine-dependent methyltransferases"/>
    <property type="match status" value="1"/>
</dbReference>
<dbReference type="AlphaFoldDB" id="A0A022PIH0"/>
<accession>A0A022PIH0</accession>
<dbReference type="GO" id="GO:0009007">
    <property type="term" value="F:site-specific DNA-methyltransferase (adenine-specific) activity"/>
    <property type="evidence" value="ECO:0007669"/>
    <property type="project" value="UniProtKB-EC"/>
</dbReference>
<dbReference type="PRINTS" id="PR00507">
    <property type="entry name" value="N12N6MTFRASE"/>
</dbReference>
<proteinExistence type="inferred from homology"/>
<evidence type="ECO:0000256" key="2">
    <source>
        <dbReference type="ARBA" id="ARBA00011900"/>
    </source>
</evidence>
<keyword evidence="3 8" id="KW-0489">Methyltransferase</keyword>
<dbReference type="InterPro" id="IPR029063">
    <property type="entry name" value="SAM-dependent_MTases_sf"/>
</dbReference>
<sequence>MGASITAINVAAALSVPEDKVLELRPTLLSPEHLDFIGLVRAGEQHKFVPNAVVLHDEQPFIYIIDDQKTSSVSERELQDSIRFLGLRADAPYAAVVRPGIVQVYALSNIRNDQPPLFEVNQLEPGILARLMTGDVLVNPKSEVNFGAHELMLELLNSVTDHLVHAKGIDPSEVLALVGRALFMRFLGDRGIIPEVSPLPDVDKIQDCFSTAKSASAACRWLDKTFNGDLLELPDRGSIEYFQCLDSRTAVLNDLTAIMHGDRPLGEGVYQTQFSWGDLHFSYLPVGLLSQVYEVFSHRFDKRAAKRDSVYYTPHHIAENLINHAFKSLGTDAYKSRVLDPASGGGVFLLSAFRRLVKENWQATGVQPNTRVIRNILNNQLVGFDINPAARQLTALAIYLTALELDPEAEKLKDLDFTPLQDAVLIAAEKWDKYYPELNLGSLSPESLESYEGKFDLVIGNPPWTATKNSIRRDVLNSIVATHMAERGLEAVPNPDGVPDLPFVWASTRLAKPNGILAFALHGRLLTKISSIGHAARVSLFQGIEVNYILNGMELRNTSVWPNMSAHFCLLVARNKRADKESQFYAVTPVEDPALNRVGRIRVNSKDAWISDVAMVEKTSHLFKTLAKGNALDIELIERIENLYPKSIADYLKDLNISATHGYQTKQVGVPGVDSAFLYGMKNMPKPQDANWYIAPVNTFSDFQFQRVHRLREQENYDAPLVLLRESPSSKDNCPMAILTFQNVAYNRSYIGYSCKKSPEPELLAVYLSTLFNSRLFLYFTLMTSSKMGCERSTLQKAEAEMFPFCPLNELSEELKNQLVLIKEAFLTSSDDVENLVETFIRKLYHLRVGDVNLINDRLSVGLPYKAIRTNAVNAVDKKIIERFKQTLQTTLLPFDMSDTPLCIEILDVGAFSPWVFIRLGEQEKSEIPSSEHLMATIGMGDFLDASLVEIPFKDSLYLGILNQRRYWSSTSARTLALDLIKRGHPVLNRGYK</sequence>
<evidence type="ECO:0000256" key="6">
    <source>
        <dbReference type="ARBA" id="ARBA00047942"/>
    </source>
</evidence>
<feature type="domain" description="DNA methylase adenine-specific" evidence="7">
    <location>
        <begin position="288"/>
        <end position="474"/>
    </location>
</feature>
<evidence type="ECO:0000256" key="3">
    <source>
        <dbReference type="ARBA" id="ARBA00022603"/>
    </source>
</evidence>
<dbReference type="Pfam" id="PF02384">
    <property type="entry name" value="N6_Mtase"/>
    <property type="match status" value="1"/>
</dbReference>
<evidence type="ECO:0000256" key="5">
    <source>
        <dbReference type="ARBA" id="ARBA00022747"/>
    </source>
</evidence>
<dbReference type="EMBL" id="JFGV01000027">
    <property type="protein sequence ID" value="EYU15329.1"/>
    <property type="molecule type" value="Genomic_DNA"/>
</dbReference>
<dbReference type="GO" id="GO:0009307">
    <property type="term" value="P:DNA restriction-modification system"/>
    <property type="evidence" value="ECO:0007669"/>
    <property type="project" value="UniProtKB-KW"/>
</dbReference>
<name>A0A022PIH0_9GAMM</name>
<evidence type="ECO:0000313" key="9">
    <source>
        <dbReference type="Proteomes" id="UP000023464"/>
    </source>
</evidence>
<organism evidence="8 9">
    <name type="scientific">Photorhabdus aegyptia</name>
    <dbReference type="NCBI Taxonomy" id="2805098"/>
    <lineage>
        <taxon>Bacteria</taxon>
        <taxon>Pseudomonadati</taxon>
        <taxon>Pseudomonadota</taxon>
        <taxon>Gammaproteobacteria</taxon>
        <taxon>Enterobacterales</taxon>
        <taxon>Morganellaceae</taxon>
        <taxon>Photorhabdus</taxon>
    </lineage>
</organism>
<dbReference type="EC" id="2.1.1.72" evidence="2"/>
<evidence type="ECO:0000313" key="8">
    <source>
        <dbReference type="EMBL" id="EYU15329.1"/>
    </source>
</evidence>
<protein>
    <recommendedName>
        <fullName evidence="2">site-specific DNA-methyltransferase (adenine-specific)</fullName>
        <ecNumber evidence="2">2.1.1.72</ecNumber>
    </recommendedName>
</protein>
<gene>
    <name evidence="8" type="ORF">BA1DRAFT_02095</name>
</gene>
<dbReference type="GO" id="GO:0008170">
    <property type="term" value="F:N-methyltransferase activity"/>
    <property type="evidence" value="ECO:0007669"/>
    <property type="project" value="InterPro"/>
</dbReference>
<dbReference type="Proteomes" id="UP000023464">
    <property type="component" value="Unassembled WGS sequence"/>
</dbReference>
<dbReference type="GO" id="GO:0032259">
    <property type="term" value="P:methylation"/>
    <property type="evidence" value="ECO:0007669"/>
    <property type="project" value="UniProtKB-KW"/>
</dbReference>
<dbReference type="InterPro" id="IPR050953">
    <property type="entry name" value="N4_N6_ade-DNA_methylase"/>
</dbReference>
<dbReference type="PATRIC" id="fig|1393736.3.peg.2135"/>
<dbReference type="PANTHER" id="PTHR33841:SF1">
    <property type="entry name" value="DNA METHYLTRANSFERASE A"/>
    <property type="match status" value="1"/>
</dbReference>
<evidence type="ECO:0000256" key="1">
    <source>
        <dbReference type="ARBA" id="ARBA00006594"/>
    </source>
</evidence>
<dbReference type="RefSeq" id="WP_036778491.1">
    <property type="nucleotide sequence ID" value="NZ_CAWLTM010000088.1"/>
</dbReference>
<dbReference type="Gene3D" id="3.40.50.150">
    <property type="entry name" value="Vaccinia Virus protein VP39"/>
    <property type="match status" value="1"/>
</dbReference>
<keyword evidence="4 8" id="KW-0808">Transferase</keyword>
<evidence type="ECO:0000259" key="7">
    <source>
        <dbReference type="Pfam" id="PF02384"/>
    </source>
</evidence>
<dbReference type="PANTHER" id="PTHR33841">
    <property type="entry name" value="DNA METHYLTRANSFERASE YEEA-RELATED"/>
    <property type="match status" value="1"/>
</dbReference>
<keyword evidence="9" id="KW-1185">Reference proteome</keyword>